<protein>
    <recommendedName>
        <fullName evidence="1">DUF218 domain-containing protein</fullName>
    </recommendedName>
</protein>
<proteinExistence type="predicted"/>
<dbReference type="AlphaFoldDB" id="A0A2M8LI17"/>
<gene>
    <name evidence="2" type="ORF">COV05_00570</name>
</gene>
<evidence type="ECO:0000313" key="2">
    <source>
        <dbReference type="EMBL" id="PJE77090.1"/>
    </source>
</evidence>
<accession>A0A2M8LI17</accession>
<dbReference type="EMBL" id="PFEU01000006">
    <property type="protein sequence ID" value="PJE77090.1"/>
    <property type="molecule type" value="Genomic_DNA"/>
</dbReference>
<evidence type="ECO:0000259" key="1">
    <source>
        <dbReference type="Pfam" id="PF02698"/>
    </source>
</evidence>
<dbReference type="Proteomes" id="UP000231436">
    <property type="component" value="Unassembled WGS sequence"/>
</dbReference>
<feature type="domain" description="DUF218" evidence="1">
    <location>
        <begin position="20"/>
        <end position="134"/>
    </location>
</feature>
<evidence type="ECO:0000313" key="3">
    <source>
        <dbReference type="Proteomes" id="UP000231436"/>
    </source>
</evidence>
<reference evidence="3" key="1">
    <citation type="submission" date="2017-09" db="EMBL/GenBank/DDBJ databases">
        <title>Depth-based differentiation of microbial function through sediment-hosted aquifers and enrichment of novel symbionts in the deep terrestrial subsurface.</title>
        <authorList>
            <person name="Probst A.J."/>
            <person name="Ladd B."/>
            <person name="Jarett J.K."/>
            <person name="Geller-Mcgrath D.E."/>
            <person name="Sieber C.M.K."/>
            <person name="Emerson J.B."/>
            <person name="Anantharaman K."/>
            <person name="Thomas B.C."/>
            <person name="Malmstrom R."/>
            <person name="Stieglmeier M."/>
            <person name="Klingl A."/>
            <person name="Woyke T."/>
            <person name="Ryan C.M."/>
            <person name="Banfield J.F."/>
        </authorList>
    </citation>
    <scope>NUCLEOTIDE SEQUENCE [LARGE SCALE GENOMIC DNA]</scope>
</reference>
<dbReference type="InterPro" id="IPR003848">
    <property type="entry name" value="DUF218"/>
</dbReference>
<comment type="caution">
    <text evidence="2">The sequence shown here is derived from an EMBL/GenBank/DDBJ whole genome shotgun (WGS) entry which is preliminary data.</text>
</comment>
<dbReference type="Pfam" id="PF02698">
    <property type="entry name" value="DUF218"/>
    <property type="match status" value="1"/>
</dbReference>
<organism evidence="2 3">
    <name type="scientific">Candidatus Uhrbacteria bacterium CG10_big_fil_rev_8_21_14_0_10_48_16</name>
    <dbReference type="NCBI Taxonomy" id="1975038"/>
    <lineage>
        <taxon>Bacteria</taxon>
        <taxon>Candidatus Uhriibacteriota</taxon>
    </lineage>
</organism>
<sequence>MEVRSAVVMFCGPHDEGDRAPTRRIDHAIRLALTRNLPLIVAGDAFNGEEVRLFQVRAQEAGVRVVLTAFDARRCTLSDAQATATRLRELGHDLDRVHLVTDWWHMTRSWVMMRGEVRTPVLIVPAPVFKGPLPCLRTLWNELRGAWHYLSGTYGQHTVVDPLRHAP</sequence>
<name>A0A2M8LI17_9BACT</name>